<dbReference type="FunFam" id="3.30.30.170:FF:000001">
    <property type="entry name" value="Eukaryotic translation initiation factor 2 subunit"/>
    <property type="match status" value="1"/>
</dbReference>
<dbReference type="Proteomes" id="UP000193685">
    <property type="component" value="Unassembled WGS sequence"/>
</dbReference>
<dbReference type="EMBL" id="MCFI01000008">
    <property type="protein sequence ID" value="ORY83290.1"/>
    <property type="molecule type" value="Genomic_DNA"/>
</dbReference>
<dbReference type="PANTHER" id="PTHR23001">
    <property type="entry name" value="EUKARYOTIC TRANSLATION INITIATION FACTOR"/>
    <property type="match status" value="1"/>
</dbReference>
<comment type="similarity">
    <text evidence="1">Belongs to the eIF-2-beta/eIF-5 family.</text>
</comment>
<feature type="domain" description="Translation initiation factor IF2/IF5" evidence="5">
    <location>
        <begin position="179"/>
        <end position="288"/>
    </location>
</feature>
<feature type="region of interest" description="Disordered" evidence="4">
    <location>
        <begin position="1"/>
        <end position="32"/>
    </location>
</feature>
<proteinExistence type="inferred from homology"/>
<protein>
    <submittedName>
        <fullName evidence="6">Domain found in IF2B/IF5-domain-containing protein</fullName>
    </submittedName>
</protein>
<feature type="compositionally biased region" description="Acidic residues" evidence="4">
    <location>
        <begin position="65"/>
        <end position="88"/>
    </location>
</feature>
<evidence type="ECO:0000259" key="5">
    <source>
        <dbReference type="SMART" id="SM00653"/>
    </source>
</evidence>
<feature type="compositionally biased region" description="Basic residues" evidence="4">
    <location>
        <begin position="21"/>
        <end position="31"/>
    </location>
</feature>
<dbReference type="Gene3D" id="3.30.30.170">
    <property type="match status" value="1"/>
</dbReference>
<keyword evidence="2" id="KW-0396">Initiation factor</keyword>
<keyword evidence="3" id="KW-0648">Protein biosynthesis</keyword>
<name>A0A1Y2FH71_PROLT</name>
<sequence>MSDAEQQQLAAEDLAFDPSVKKKKKSTKPKAVKFDQDAANLEEAGDADDVLELGTQVKQTSLGNDIEEGNVQDTADEPAAEQAEEVGEFDFSTTKKKKKKKVIDTAALDALEQEAGTTAGDAADEDDGDATDKAPAARQNKAEGEPWVGSDRDYTFKELLQRLFDQHRVNNPDADSGEKRKYTIVPPNVQREGSKKTCFANVADISKRMHRSPDHVIQFIYAELGTNGSIDGAGRLILKGRFQQKQIETVLRRYISEYVTCKTCRSPDTLLTKENRLFFLDCEQCNSRRSVAGIKAGFSAQIGKRRLNKPAT</sequence>
<dbReference type="GO" id="GO:0031369">
    <property type="term" value="F:translation initiation factor binding"/>
    <property type="evidence" value="ECO:0007669"/>
    <property type="project" value="TreeGrafter"/>
</dbReference>
<dbReference type="OrthoDB" id="10255414at2759"/>
<feature type="region of interest" description="Disordered" evidence="4">
    <location>
        <begin position="113"/>
        <end position="150"/>
    </location>
</feature>
<feature type="compositionally biased region" description="Basic and acidic residues" evidence="4">
    <location>
        <begin position="140"/>
        <end position="150"/>
    </location>
</feature>
<dbReference type="Pfam" id="PF01873">
    <property type="entry name" value="eIF-5_eIF-2B"/>
    <property type="match status" value="1"/>
</dbReference>
<dbReference type="GeneID" id="63785842"/>
<dbReference type="SUPFAM" id="SSF75689">
    <property type="entry name" value="Zinc-binding domain of translation initiation factor 2 beta"/>
    <property type="match status" value="1"/>
</dbReference>
<feature type="region of interest" description="Disordered" evidence="4">
    <location>
        <begin position="60"/>
        <end position="97"/>
    </location>
</feature>
<dbReference type="STRING" id="56484.A0A1Y2FH71"/>
<dbReference type="SUPFAM" id="SSF100966">
    <property type="entry name" value="Translation initiation factor 2 beta, aIF2beta, N-terminal domain"/>
    <property type="match status" value="1"/>
</dbReference>
<dbReference type="InterPro" id="IPR016189">
    <property type="entry name" value="Transl_init_fac_IF2/IF5_N"/>
</dbReference>
<dbReference type="GO" id="GO:0001731">
    <property type="term" value="P:formation of translation preinitiation complex"/>
    <property type="evidence" value="ECO:0007669"/>
    <property type="project" value="TreeGrafter"/>
</dbReference>
<gene>
    <name evidence="6" type="ORF">BCR37DRAFT_379333</name>
</gene>
<dbReference type="RefSeq" id="XP_040725871.1">
    <property type="nucleotide sequence ID" value="XM_040869243.1"/>
</dbReference>
<dbReference type="AlphaFoldDB" id="A0A1Y2FH71"/>
<dbReference type="PANTHER" id="PTHR23001:SF3">
    <property type="entry name" value="EUKARYOTIC TRANSLATION INITIATION FACTOR 2 SUBUNIT 2"/>
    <property type="match status" value="1"/>
</dbReference>
<evidence type="ECO:0000256" key="3">
    <source>
        <dbReference type="ARBA" id="ARBA00022917"/>
    </source>
</evidence>
<reference evidence="6 7" key="1">
    <citation type="submission" date="2016-07" db="EMBL/GenBank/DDBJ databases">
        <title>Pervasive Adenine N6-methylation of Active Genes in Fungi.</title>
        <authorList>
            <consortium name="DOE Joint Genome Institute"/>
            <person name="Mondo S.J."/>
            <person name="Dannebaum R.O."/>
            <person name="Kuo R.C."/>
            <person name="Labutti K."/>
            <person name="Haridas S."/>
            <person name="Kuo A."/>
            <person name="Salamov A."/>
            <person name="Ahrendt S.R."/>
            <person name="Lipzen A."/>
            <person name="Sullivan W."/>
            <person name="Andreopoulos W.B."/>
            <person name="Clum A."/>
            <person name="Lindquist E."/>
            <person name="Daum C."/>
            <person name="Ramamoorthy G.K."/>
            <person name="Gryganskyi A."/>
            <person name="Culley D."/>
            <person name="Magnuson J.K."/>
            <person name="James T.Y."/>
            <person name="O'Malley M.A."/>
            <person name="Stajich J.E."/>
            <person name="Spatafora J.W."/>
            <person name="Visel A."/>
            <person name="Grigoriev I.V."/>
        </authorList>
    </citation>
    <scope>NUCLEOTIDE SEQUENCE [LARGE SCALE GENOMIC DNA]</scope>
    <source>
        <strain evidence="6 7">12-1054</strain>
    </source>
</reference>
<keyword evidence="7" id="KW-1185">Reference proteome</keyword>
<evidence type="ECO:0000313" key="6">
    <source>
        <dbReference type="EMBL" id="ORY83290.1"/>
    </source>
</evidence>
<dbReference type="SMART" id="SM00653">
    <property type="entry name" value="eIF2B_5"/>
    <property type="match status" value="1"/>
</dbReference>
<dbReference type="InterPro" id="IPR045196">
    <property type="entry name" value="IF2/IF5"/>
</dbReference>
<dbReference type="GO" id="GO:0003729">
    <property type="term" value="F:mRNA binding"/>
    <property type="evidence" value="ECO:0007669"/>
    <property type="project" value="TreeGrafter"/>
</dbReference>
<dbReference type="GO" id="GO:0003743">
    <property type="term" value="F:translation initiation factor activity"/>
    <property type="evidence" value="ECO:0007669"/>
    <property type="project" value="UniProtKB-KW"/>
</dbReference>
<dbReference type="InterPro" id="IPR016190">
    <property type="entry name" value="Transl_init_fac_IF2/IF5_Zn-bd"/>
</dbReference>
<organism evidence="6 7">
    <name type="scientific">Protomyces lactucae-debilis</name>
    <dbReference type="NCBI Taxonomy" id="2754530"/>
    <lineage>
        <taxon>Eukaryota</taxon>
        <taxon>Fungi</taxon>
        <taxon>Dikarya</taxon>
        <taxon>Ascomycota</taxon>
        <taxon>Taphrinomycotina</taxon>
        <taxon>Taphrinomycetes</taxon>
        <taxon>Taphrinales</taxon>
        <taxon>Protomycetaceae</taxon>
        <taxon>Protomyces</taxon>
    </lineage>
</organism>
<dbReference type="InterPro" id="IPR002735">
    <property type="entry name" value="Transl_init_fac_IF2/IF5_dom"/>
</dbReference>
<evidence type="ECO:0000256" key="1">
    <source>
        <dbReference type="ARBA" id="ARBA00010397"/>
    </source>
</evidence>
<evidence type="ECO:0000256" key="4">
    <source>
        <dbReference type="SAM" id="MobiDB-lite"/>
    </source>
</evidence>
<evidence type="ECO:0000313" key="7">
    <source>
        <dbReference type="Proteomes" id="UP000193685"/>
    </source>
</evidence>
<evidence type="ECO:0000256" key="2">
    <source>
        <dbReference type="ARBA" id="ARBA00022540"/>
    </source>
</evidence>
<comment type="caution">
    <text evidence="6">The sequence shown here is derived from an EMBL/GenBank/DDBJ whole genome shotgun (WGS) entry which is preliminary data.</text>
</comment>
<accession>A0A1Y2FH71</accession>
<feature type="compositionally biased region" description="Low complexity" evidence="4">
    <location>
        <begin position="1"/>
        <end position="13"/>
    </location>
</feature>
<dbReference type="GO" id="GO:0005850">
    <property type="term" value="C:eukaryotic translation initiation factor 2 complex"/>
    <property type="evidence" value="ECO:0007669"/>
    <property type="project" value="TreeGrafter"/>
</dbReference>